<name>A0ABY6FS38_9MICC</name>
<evidence type="ECO:0000256" key="2">
    <source>
        <dbReference type="PROSITE-ProRule" id="PRU10007"/>
    </source>
</evidence>
<dbReference type="InterPro" id="IPR016162">
    <property type="entry name" value="Ald_DH_N"/>
</dbReference>
<sequence>MPDLSTTGLHDLAASIAADARHLIGGNLQKGTVHADVSAPWDRRLKVSYTQTGLDDLAAAVSAAHTARQGGRWHRSQARNCLLTLADLLAAEQDVFIGLICFENGKLELAARGEVLGAIAGLRYWAEQAPSESVVTRTEARLTRLTRDPLGVVAAITPFNMPLLMMVNKIGAALAAGNTVVCKPSPDTPLSALHFARLAAGAVPAGVLNILAGGPETGPALTASPEVSMVSFTGSIETGKAIMAAAAPTMKRLQLELGGNDPAIVCRDANVSDVAVNIFRSAFGSAGQACVAVKRVYVHEDLHDELAEELAALSARAVPGRPFSEDATMPALTTRRQLDHLRWLAEDSRKRGGKFIHTGAIDDTVGNFASPSIVTGLTDGAPLVDGEQFSPILPLVPFSDVDPVVDNVNAGRFGLGATVWTEDTERADRIAERLETGMIWVNALPHPDPTVPFGGARESGLGREGGQGGLDEFTEVKCTTFNSKEAQR</sequence>
<dbReference type="InterPro" id="IPR029510">
    <property type="entry name" value="Ald_DH_CS_GLU"/>
</dbReference>
<dbReference type="Gene3D" id="3.40.309.10">
    <property type="entry name" value="Aldehyde Dehydrogenase, Chain A, domain 2"/>
    <property type="match status" value="1"/>
</dbReference>
<comment type="similarity">
    <text evidence="3">Belongs to the aldehyde dehydrogenase family.</text>
</comment>
<evidence type="ECO:0000256" key="3">
    <source>
        <dbReference type="RuleBase" id="RU003345"/>
    </source>
</evidence>
<protein>
    <submittedName>
        <fullName evidence="5">Aldehyde dehydrogenase family protein</fullName>
    </submittedName>
</protein>
<proteinExistence type="inferred from homology"/>
<dbReference type="SUPFAM" id="SSF53720">
    <property type="entry name" value="ALDH-like"/>
    <property type="match status" value="1"/>
</dbReference>
<gene>
    <name evidence="5" type="ORF">N9A08_14765</name>
</gene>
<dbReference type="Proteomes" id="UP001063368">
    <property type="component" value="Chromosome"/>
</dbReference>
<keyword evidence="6" id="KW-1185">Reference proteome</keyword>
<evidence type="ECO:0000313" key="6">
    <source>
        <dbReference type="Proteomes" id="UP001063368"/>
    </source>
</evidence>
<dbReference type="InterPro" id="IPR016163">
    <property type="entry name" value="Ald_DH_C"/>
</dbReference>
<reference evidence="5" key="1">
    <citation type="submission" date="2022-09" db="EMBL/GenBank/DDBJ databases">
        <authorList>
            <person name="Li D."/>
            <person name="Cheng J."/>
            <person name="Li Y."/>
        </authorList>
    </citation>
    <scope>NUCLEOTIDE SEQUENCE</scope>
    <source>
        <strain evidence="5">DL</strain>
    </source>
</reference>
<dbReference type="Pfam" id="PF00171">
    <property type="entry name" value="Aldedh"/>
    <property type="match status" value="1"/>
</dbReference>
<accession>A0ABY6FS38</accession>
<dbReference type="PROSITE" id="PS00687">
    <property type="entry name" value="ALDEHYDE_DEHYDR_GLU"/>
    <property type="match status" value="1"/>
</dbReference>
<dbReference type="Gene3D" id="3.40.605.10">
    <property type="entry name" value="Aldehyde Dehydrogenase, Chain A, domain 1"/>
    <property type="match status" value="1"/>
</dbReference>
<dbReference type="PROSITE" id="PS00070">
    <property type="entry name" value="ALDEHYDE_DEHYDR_CYS"/>
    <property type="match status" value="1"/>
</dbReference>
<dbReference type="InterPro" id="IPR016160">
    <property type="entry name" value="Ald_DH_CS_CYS"/>
</dbReference>
<dbReference type="InterPro" id="IPR016161">
    <property type="entry name" value="Ald_DH/histidinol_DH"/>
</dbReference>
<organism evidence="5 6">
    <name type="scientific">Arthrobacter koreensis</name>
    <dbReference type="NCBI Taxonomy" id="199136"/>
    <lineage>
        <taxon>Bacteria</taxon>
        <taxon>Bacillati</taxon>
        <taxon>Actinomycetota</taxon>
        <taxon>Actinomycetes</taxon>
        <taxon>Micrococcales</taxon>
        <taxon>Micrococcaceae</taxon>
        <taxon>Arthrobacter</taxon>
    </lineage>
</organism>
<dbReference type="InterPro" id="IPR015590">
    <property type="entry name" value="Aldehyde_DH_dom"/>
</dbReference>
<evidence type="ECO:0000313" key="5">
    <source>
        <dbReference type="EMBL" id="UYB35857.1"/>
    </source>
</evidence>
<evidence type="ECO:0000256" key="1">
    <source>
        <dbReference type="ARBA" id="ARBA00023002"/>
    </source>
</evidence>
<dbReference type="PANTHER" id="PTHR11699">
    <property type="entry name" value="ALDEHYDE DEHYDROGENASE-RELATED"/>
    <property type="match status" value="1"/>
</dbReference>
<feature type="active site" evidence="2">
    <location>
        <position position="256"/>
    </location>
</feature>
<feature type="domain" description="Aldehyde dehydrogenase" evidence="4">
    <location>
        <begin position="35"/>
        <end position="477"/>
    </location>
</feature>
<keyword evidence="1 3" id="KW-0560">Oxidoreductase</keyword>
<evidence type="ECO:0000259" key="4">
    <source>
        <dbReference type="Pfam" id="PF00171"/>
    </source>
</evidence>
<dbReference type="RefSeq" id="WP_263127739.1">
    <property type="nucleotide sequence ID" value="NZ_CP106856.1"/>
</dbReference>
<dbReference type="EMBL" id="CP106856">
    <property type="protein sequence ID" value="UYB35857.1"/>
    <property type="molecule type" value="Genomic_DNA"/>
</dbReference>